<evidence type="ECO:0000256" key="1">
    <source>
        <dbReference type="SAM" id="MobiDB-lite"/>
    </source>
</evidence>
<proteinExistence type="predicted"/>
<feature type="region of interest" description="Disordered" evidence="1">
    <location>
        <begin position="104"/>
        <end position="131"/>
    </location>
</feature>
<evidence type="ECO:0000313" key="3">
    <source>
        <dbReference type="Proteomes" id="UP001187192"/>
    </source>
</evidence>
<protein>
    <submittedName>
        <fullName evidence="2">Uncharacterized protein</fullName>
    </submittedName>
</protein>
<reference evidence="2" key="1">
    <citation type="submission" date="2023-07" db="EMBL/GenBank/DDBJ databases">
        <title>draft genome sequence of fig (Ficus carica).</title>
        <authorList>
            <person name="Takahashi T."/>
            <person name="Nishimura K."/>
        </authorList>
    </citation>
    <scope>NUCLEOTIDE SEQUENCE</scope>
</reference>
<dbReference type="Proteomes" id="UP001187192">
    <property type="component" value="Unassembled WGS sequence"/>
</dbReference>
<comment type="caution">
    <text evidence="2">The sequence shown here is derived from an EMBL/GenBank/DDBJ whole genome shotgun (WGS) entry which is preliminary data.</text>
</comment>
<organism evidence="2 3">
    <name type="scientific">Ficus carica</name>
    <name type="common">Common fig</name>
    <dbReference type="NCBI Taxonomy" id="3494"/>
    <lineage>
        <taxon>Eukaryota</taxon>
        <taxon>Viridiplantae</taxon>
        <taxon>Streptophyta</taxon>
        <taxon>Embryophyta</taxon>
        <taxon>Tracheophyta</taxon>
        <taxon>Spermatophyta</taxon>
        <taxon>Magnoliopsida</taxon>
        <taxon>eudicotyledons</taxon>
        <taxon>Gunneridae</taxon>
        <taxon>Pentapetalae</taxon>
        <taxon>rosids</taxon>
        <taxon>fabids</taxon>
        <taxon>Rosales</taxon>
        <taxon>Moraceae</taxon>
        <taxon>Ficeae</taxon>
        <taxon>Ficus</taxon>
    </lineage>
</organism>
<evidence type="ECO:0000313" key="2">
    <source>
        <dbReference type="EMBL" id="GMN42798.1"/>
    </source>
</evidence>
<keyword evidence="3" id="KW-1185">Reference proteome</keyword>
<accession>A0AA87ZV84</accession>
<dbReference type="EMBL" id="BTGU01000015">
    <property type="protein sequence ID" value="GMN42798.1"/>
    <property type="molecule type" value="Genomic_DNA"/>
</dbReference>
<feature type="compositionally biased region" description="Polar residues" evidence="1">
    <location>
        <begin position="108"/>
        <end position="131"/>
    </location>
</feature>
<name>A0AA87ZV84_FICCA</name>
<gene>
    <name evidence="2" type="ORF">TIFTF001_012002</name>
</gene>
<sequence>MLMCYGYVRNHVSTRNVYSSDVVSDLFLGLQTCCSRHTQYRSQQTHGTTVFPHDTDASDYAYGLQQVSRMSSMLQKEYVQVERMPRLKLAPLAVYHEKVRSGTDLLTGENSSNMARTVKQSRNKQLSRTLK</sequence>
<dbReference type="AlphaFoldDB" id="A0AA87ZV84"/>